<dbReference type="InterPro" id="IPR038577">
    <property type="entry name" value="GT10-like_C_sf"/>
</dbReference>
<feature type="domain" description="Fucosyltransferase N-terminal" evidence="14">
    <location>
        <begin position="12"/>
        <end position="87"/>
    </location>
</feature>
<dbReference type="PANTHER" id="PTHR48438">
    <property type="entry name" value="ALPHA-(1,3)-FUCOSYLTRANSFERASE C-RELATED"/>
    <property type="match status" value="1"/>
</dbReference>
<reference evidence="17" key="1">
    <citation type="submission" date="2012-12" db="EMBL/GenBank/DDBJ databases">
        <authorList>
            <person name="Hellsten U."/>
            <person name="Grimwood J."/>
            <person name="Chapman J.A."/>
            <person name="Shapiro H."/>
            <person name="Aerts A."/>
            <person name="Otillar R.P."/>
            <person name="Terry A.Y."/>
            <person name="Boore J.L."/>
            <person name="Simakov O."/>
            <person name="Marletaz F."/>
            <person name="Cho S.-J."/>
            <person name="Edsinger-Gonzales E."/>
            <person name="Havlak P."/>
            <person name="Kuo D.-H."/>
            <person name="Larsson T."/>
            <person name="Lv J."/>
            <person name="Arendt D."/>
            <person name="Savage R."/>
            <person name="Osoegawa K."/>
            <person name="de Jong P."/>
            <person name="Lindberg D.R."/>
            <person name="Seaver E.C."/>
            <person name="Weisblat D.A."/>
            <person name="Putnam N.H."/>
            <person name="Grigoriev I.V."/>
            <person name="Rokhsar D.S."/>
        </authorList>
    </citation>
    <scope>NUCLEOTIDE SEQUENCE</scope>
    <source>
        <strain evidence="17">I ESC-2004</strain>
    </source>
</reference>
<evidence type="ECO:0000256" key="1">
    <source>
        <dbReference type="ARBA" id="ARBA00004323"/>
    </source>
</evidence>
<dbReference type="InterPro" id="IPR055270">
    <property type="entry name" value="Glyco_tran_10_C"/>
</dbReference>
<evidence type="ECO:0000256" key="8">
    <source>
        <dbReference type="ARBA" id="ARBA00022989"/>
    </source>
</evidence>
<evidence type="ECO:0000256" key="10">
    <source>
        <dbReference type="ARBA" id="ARBA00023136"/>
    </source>
</evidence>
<dbReference type="UniPathway" id="UPA00378"/>
<feature type="domain" description="Fucosyltransferase C-terminal" evidence="13">
    <location>
        <begin position="108"/>
        <end position="288"/>
    </location>
</feature>
<evidence type="ECO:0000256" key="2">
    <source>
        <dbReference type="ARBA" id="ARBA00004922"/>
    </source>
</evidence>
<comment type="similarity">
    <text evidence="3 12">Belongs to the glycosyltransferase 10 family.</text>
</comment>
<evidence type="ECO:0000256" key="6">
    <source>
        <dbReference type="ARBA" id="ARBA00022692"/>
    </source>
</evidence>
<keyword evidence="7" id="KW-0735">Signal-anchor</keyword>
<dbReference type="FunFam" id="3.40.50.11660:FF:000002">
    <property type="entry name" value="Alpha-(1,3)-fucosyltransferase"/>
    <property type="match status" value="1"/>
</dbReference>
<dbReference type="GO" id="GO:0008417">
    <property type="term" value="F:fucosyltransferase activity"/>
    <property type="evidence" value="ECO:0007669"/>
    <property type="project" value="InterPro"/>
</dbReference>
<dbReference type="AlphaFoldDB" id="R7UHH2"/>
<keyword evidence="11" id="KW-0325">Glycoprotein</keyword>
<dbReference type="SUPFAM" id="SSF53756">
    <property type="entry name" value="UDP-Glycosyltransferase/glycogen phosphorylase"/>
    <property type="match status" value="1"/>
</dbReference>
<keyword evidence="4 12" id="KW-0328">Glycosyltransferase</keyword>
<protein>
    <recommendedName>
        <fullName evidence="12">Fucosyltransferase</fullName>
        <ecNumber evidence="12">2.4.1.-</ecNumber>
    </recommendedName>
</protein>
<dbReference type="InterPro" id="IPR001503">
    <property type="entry name" value="Glyco_trans_10"/>
</dbReference>
<accession>R7UHH2</accession>
<keyword evidence="9 12" id="KW-0333">Golgi apparatus</keyword>
<comment type="subcellular location">
    <subcellularLocation>
        <location evidence="1">Golgi apparatus membrane</location>
        <topology evidence="1">Single-pass type II membrane protein</topology>
    </subcellularLocation>
    <subcellularLocation>
        <location evidence="12">Golgi apparatus</location>
        <location evidence="12">Golgi stack membrane</location>
        <topology evidence="12">Single-pass type II membrane protein</topology>
    </subcellularLocation>
</comment>
<evidence type="ECO:0000313" key="16">
    <source>
        <dbReference type="EnsemblMetazoa" id="CapteP145592"/>
    </source>
</evidence>
<keyword evidence="8" id="KW-1133">Transmembrane helix</keyword>
<evidence type="ECO:0000256" key="4">
    <source>
        <dbReference type="ARBA" id="ARBA00022676"/>
    </source>
</evidence>
<keyword evidence="5 12" id="KW-0808">Transferase</keyword>
<dbReference type="Proteomes" id="UP000014760">
    <property type="component" value="Unassembled WGS sequence"/>
</dbReference>
<comment type="pathway">
    <text evidence="2">Protein modification; protein glycosylation.</text>
</comment>
<evidence type="ECO:0000256" key="9">
    <source>
        <dbReference type="ARBA" id="ARBA00023034"/>
    </source>
</evidence>
<dbReference type="OrthoDB" id="427096at2759"/>
<evidence type="ECO:0000256" key="3">
    <source>
        <dbReference type="ARBA" id="ARBA00008919"/>
    </source>
</evidence>
<proteinExistence type="inferred from homology"/>
<evidence type="ECO:0000256" key="11">
    <source>
        <dbReference type="ARBA" id="ARBA00023180"/>
    </source>
</evidence>
<keyword evidence="17" id="KW-1185">Reference proteome</keyword>
<evidence type="ECO:0000313" key="15">
    <source>
        <dbReference type="EMBL" id="ELU05645.1"/>
    </source>
</evidence>
<reference evidence="16" key="3">
    <citation type="submission" date="2015-06" db="UniProtKB">
        <authorList>
            <consortium name="EnsemblMetazoa"/>
        </authorList>
    </citation>
    <scope>IDENTIFICATION</scope>
</reference>
<dbReference type="EC" id="2.4.1.-" evidence="12"/>
<dbReference type="EMBL" id="AMQN01001310">
    <property type="status" value="NOT_ANNOTATED_CDS"/>
    <property type="molecule type" value="Genomic_DNA"/>
</dbReference>
<evidence type="ECO:0000256" key="5">
    <source>
        <dbReference type="ARBA" id="ARBA00022679"/>
    </source>
</evidence>
<dbReference type="Gene3D" id="3.40.50.11660">
    <property type="entry name" value="Glycosyl transferase family 10, C-terminal domain"/>
    <property type="match status" value="1"/>
</dbReference>
<evidence type="ECO:0000256" key="12">
    <source>
        <dbReference type="RuleBase" id="RU003832"/>
    </source>
</evidence>
<keyword evidence="10" id="KW-0472">Membrane</keyword>
<evidence type="ECO:0000259" key="13">
    <source>
        <dbReference type="Pfam" id="PF00852"/>
    </source>
</evidence>
<dbReference type="InterPro" id="IPR031481">
    <property type="entry name" value="Glyco_tran_10_N"/>
</dbReference>
<sequence>MKCSYSSDGFDMETAKSAHAVLIHARHMDTKRPQYKGLPPYRDNTQKWIFYESEVAPNTWDSVDKNYDIWKVFNLTATLTSDSDIPLHPIMKCKPKANFEPSKNNYAAKKSKMAAWFVSHCVTSSKREIFVEELKKFIDVDIYGDCGNTSICNRHEMIGHEQRKCMFALVKRDYWFYLGFENSLCDQYMTEKFFNTIRFSDVIPVVLGAGDYANVLPKDSYIDVRDFGSVKDLANFLVNLTKEPERYNAYIEKSRAYDCKFFDLKFECNLCEYLHQHRNETQIVLDAQSFWSMEERCVSPKDFYRKCAPEIIPKIQFAKYPDLFI</sequence>
<evidence type="ECO:0000256" key="7">
    <source>
        <dbReference type="ARBA" id="ARBA00022968"/>
    </source>
</evidence>
<name>R7UHH2_CAPTE</name>
<dbReference type="HOGENOM" id="CLU_032075_3_0_1"/>
<dbReference type="STRING" id="283909.R7UHH2"/>
<dbReference type="EMBL" id="KB301364">
    <property type="protein sequence ID" value="ELU05645.1"/>
    <property type="molecule type" value="Genomic_DNA"/>
</dbReference>
<reference evidence="15 17" key="2">
    <citation type="journal article" date="2013" name="Nature">
        <title>Insights into bilaterian evolution from three spiralian genomes.</title>
        <authorList>
            <person name="Simakov O."/>
            <person name="Marletaz F."/>
            <person name="Cho S.J."/>
            <person name="Edsinger-Gonzales E."/>
            <person name="Havlak P."/>
            <person name="Hellsten U."/>
            <person name="Kuo D.H."/>
            <person name="Larsson T."/>
            <person name="Lv J."/>
            <person name="Arendt D."/>
            <person name="Savage R."/>
            <person name="Osoegawa K."/>
            <person name="de Jong P."/>
            <person name="Grimwood J."/>
            <person name="Chapman J.A."/>
            <person name="Shapiro H."/>
            <person name="Aerts A."/>
            <person name="Otillar R.P."/>
            <person name="Terry A.Y."/>
            <person name="Boore J.L."/>
            <person name="Grigoriev I.V."/>
            <person name="Lindberg D.R."/>
            <person name="Seaver E.C."/>
            <person name="Weisblat D.A."/>
            <person name="Putnam N.H."/>
            <person name="Rokhsar D.S."/>
        </authorList>
    </citation>
    <scope>NUCLEOTIDE SEQUENCE</scope>
    <source>
        <strain evidence="15 17">I ESC-2004</strain>
    </source>
</reference>
<evidence type="ECO:0000313" key="17">
    <source>
        <dbReference type="Proteomes" id="UP000014760"/>
    </source>
</evidence>
<dbReference type="GO" id="GO:0000139">
    <property type="term" value="C:Golgi membrane"/>
    <property type="evidence" value="ECO:0007669"/>
    <property type="project" value="UniProtKB-SubCell"/>
</dbReference>
<dbReference type="Pfam" id="PF00852">
    <property type="entry name" value="Glyco_transf_10"/>
    <property type="match status" value="1"/>
</dbReference>
<dbReference type="Pfam" id="PF17039">
    <property type="entry name" value="Glyco_tran_10_N"/>
    <property type="match status" value="1"/>
</dbReference>
<dbReference type="EnsemblMetazoa" id="CapteT145592">
    <property type="protein sequence ID" value="CapteP145592"/>
    <property type="gene ID" value="CapteG145592"/>
</dbReference>
<gene>
    <name evidence="15" type="ORF">CAPTEDRAFT_145592</name>
</gene>
<dbReference type="GO" id="GO:0032580">
    <property type="term" value="C:Golgi cisterna membrane"/>
    <property type="evidence" value="ECO:0007669"/>
    <property type="project" value="UniProtKB-SubCell"/>
</dbReference>
<organism evidence="15">
    <name type="scientific">Capitella teleta</name>
    <name type="common">Polychaete worm</name>
    <dbReference type="NCBI Taxonomy" id="283909"/>
    <lineage>
        <taxon>Eukaryota</taxon>
        <taxon>Metazoa</taxon>
        <taxon>Spiralia</taxon>
        <taxon>Lophotrochozoa</taxon>
        <taxon>Annelida</taxon>
        <taxon>Polychaeta</taxon>
        <taxon>Sedentaria</taxon>
        <taxon>Scolecida</taxon>
        <taxon>Capitellidae</taxon>
        <taxon>Capitella</taxon>
    </lineage>
</organism>
<evidence type="ECO:0000259" key="14">
    <source>
        <dbReference type="Pfam" id="PF17039"/>
    </source>
</evidence>
<dbReference type="PANTHER" id="PTHR48438:SF1">
    <property type="entry name" value="ALPHA-(1,3)-FUCOSYLTRANSFERASE C-RELATED"/>
    <property type="match status" value="1"/>
</dbReference>
<keyword evidence="6 12" id="KW-0812">Transmembrane</keyword>
<dbReference type="OMA" id="PVEHACH"/>